<dbReference type="InterPro" id="IPR036249">
    <property type="entry name" value="Thioredoxin-like_sf"/>
</dbReference>
<sequence length="119" mass="13504">MTQALELYGLKRCSTCVKAMRWLDEHGIAYTFTDYRDQPINPKLLSQWSQALGGWDKLANRASMTWRNLPPERKTPGSDAEWLALASEFPTLIKRPLMVRAGQIAALGFSEKKYSELIG</sequence>
<protein>
    <submittedName>
        <fullName evidence="3">Spx/MgsR family transcriptional regulator</fullName>
    </submittedName>
</protein>
<dbReference type="EMBL" id="QNRQ01000009">
    <property type="protein sequence ID" value="RBP37457.1"/>
    <property type="molecule type" value="Genomic_DNA"/>
</dbReference>
<dbReference type="Pfam" id="PF03960">
    <property type="entry name" value="ArsC"/>
    <property type="match status" value="1"/>
</dbReference>
<organism evidence="3 4">
    <name type="scientific">Eoetvoesiella caeni</name>
    <dbReference type="NCBI Taxonomy" id="645616"/>
    <lineage>
        <taxon>Bacteria</taxon>
        <taxon>Pseudomonadati</taxon>
        <taxon>Pseudomonadota</taxon>
        <taxon>Betaproteobacteria</taxon>
        <taxon>Burkholderiales</taxon>
        <taxon>Alcaligenaceae</taxon>
        <taxon>Eoetvoesiella</taxon>
    </lineage>
</organism>
<dbReference type="Gene3D" id="3.40.30.10">
    <property type="entry name" value="Glutaredoxin"/>
    <property type="match status" value="1"/>
</dbReference>
<dbReference type="OrthoDB" id="9803749at2"/>
<name>A0A366H7E9_9BURK</name>
<dbReference type="PANTHER" id="PTHR30041:SF8">
    <property type="entry name" value="PROTEIN YFFB"/>
    <property type="match status" value="1"/>
</dbReference>
<comment type="caution">
    <text evidence="3">The sequence shown here is derived from an EMBL/GenBank/DDBJ whole genome shotgun (WGS) entry which is preliminary data.</text>
</comment>
<dbReference type="InterPro" id="IPR006660">
    <property type="entry name" value="Arsenate_reductase-like"/>
</dbReference>
<dbReference type="PROSITE" id="PS51353">
    <property type="entry name" value="ARSC"/>
    <property type="match status" value="1"/>
</dbReference>
<reference evidence="3 4" key="1">
    <citation type="submission" date="2018-06" db="EMBL/GenBank/DDBJ databases">
        <title>Genomic Encyclopedia of Type Strains, Phase IV (KMG-IV): sequencing the most valuable type-strain genomes for metagenomic binning, comparative biology and taxonomic classification.</title>
        <authorList>
            <person name="Goeker M."/>
        </authorList>
    </citation>
    <scope>NUCLEOTIDE SEQUENCE [LARGE SCALE GENOMIC DNA]</scope>
    <source>
        <strain evidence="3 4">DSM 25520</strain>
    </source>
</reference>
<dbReference type="AlphaFoldDB" id="A0A366H7E9"/>
<comment type="similarity">
    <text evidence="1 2">Belongs to the ArsC family.</text>
</comment>
<gene>
    <name evidence="3" type="ORF">DFR37_10920</name>
</gene>
<evidence type="ECO:0000313" key="4">
    <source>
        <dbReference type="Proteomes" id="UP000253628"/>
    </source>
</evidence>
<dbReference type="SUPFAM" id="SSF52833">
    <property type="entry name" value="Thioredoxin-like"/>
    <property type="match status" value="1"/>
</dbReference>
<dbReference type="NCBIfam" id="TIGR01617">
    <property type="entry name" value="arsC_related"/>
    <property type="match status" value="1"/>
</dbReference>
<dbReference type="Proteomes" id="UP000253628">
    <property type="component" value="Unassembled WGS sequence"/>
</dbReference>
<dbReference type="PANTHER" id="PTHR30041">
    <property type="entry name" value="ARSENATE REDUCTASE"/>
    <property type="match status" value="1"/>
</dbReference>
<evidence type="ECO:0000256" key="1">
    <source>
        <dbReference type="ARBA" id="ARBA00007198"/>
    </source>
</evidence>
<accession>A0A366H7E9</accession>
<dbReference type="InterPro" id="IPR006504">
    <property type="entry name" value="Tscrpt_reg_Spx/MgsR"/>
</dbReference>
<evidence type="ECO:0000313" key="3">
    <source>
        <dbReference type="EMBL" id="RBP37457.1"/>
    </source>
</evidence>
<keyword evidence="4" id="KW-1185">Reference proteome</keyword>
<dbReference type="RefSeq" id="WP_113934157.1">
    <property type="nucleotide sequence ID" value="NZ_JACCEU010000006.1"/>
</dbReference>
<evidence type="ECO:0000256" key="2">
    <source>
        <dbReference type="PROSITE-ProRule" id="PRU01282"/>
    </source>
</evidence>
<proteinExistence type="inferred from homology"/>